<evidence type="ECO:0000256" key="6">
    <source>
        <dbReference type="ARBA" id="ARBA00022989"/>
    </source>
</evidence>
<dbReference type="Proteomes" id="UP000006250">
    <property type="component" value="Unassembled WGS sequence"/>
</dbReference>
<dbReference type="AlphaFoldDB" id="E1JSM9"/>
<accession>E1JSM9</accession>
<keyword evidence="2" id="KW-1003">Cell membrane</keyword>
<proteinExistence type="predicted"/>
<dbReference type="GO" id="GO:0016763">
    <property type="term" value="F:pentosyltransferase activity"/>
    <property type="evidence" value="ECO:0007669"/>
    <property type="project" value="TreeGrafter"/>
</dbReference>
<dbReference type="eggNOG" id="COG1807">
    <property type="taxonomic scope" value="Bacteria"/>
</dbReference>
<name>E1JSM9_SOLFR</name>
<evidence type="ECO:0000256" key="2">
    <source>
        <dbReference type="ARBA" id="ARBA00022475"/>
    </source>
</evidence>
<dbReference type="PANTHER" id="PTHR33908:SF11">
    <property type="entry name" value="MEMBRANE PROTEIN"/>
    <property type="match status" value="1"/>
</dbReference>
<dbReference type="InterPro" id="IPR038731">
    <property type="entry name" value="RgtA/B/C-like"/>
</dbReference>
<dbReference type="GO" id="GO:0009103">
    <property type="term" value="P:lipopolysaccharide biosynthetic process"/>
    <property type="evidence" value="ECO:0007669"/>
    <property type="project" value="UniProtKB-ARBA"/>
</dbReference>
<dbReference type="Pfam" id="PF13231">
    <property type="entry name" value="PMT_2"/>
    <property type="match status" value="1"/>
</dbReference>
<evidence type="ECO:0000256" key="4">
    <source>
        <dbReference type="ARBA" id="ARBA00022679"/>
    </source>
</evidence>
<evidence type="ECO:0000259" key="9">
    <source>
        <dbReference type="Pfam" id="PF13231"/>
    </source>
</evidence>
<keyword evidence="11" id="KW-1185">Reference proteome</keyword>
<feature type="transmembrane region" description="Helical" evidence="8">
    <location>
        <begin position="29"/>
        <end position="46"/>
    </location>
</feature>
<gene>
    <name evidence="10" type="ORF">DesfrDRAFT_0618</name>
</gene>
<sequence>MPISTTTAGTHPAAPPQPGSPGFFARLDWGLVVVLLAAAFLLFYNLGQRPFWQDEAETACLARNVLHSGLPYASDGVNVVSQEEAREFDKTGGYLWRWSPWIQIYMQAAGMAVGGMDTAPARFPFALAALLAIFWTYRLVRRHFGDRSWALLAAILLTSCVPFLLIGRQARYYAPGTLFVLWALDAFFSDWQRRWGPFWAIFASMVLLFHANYLLFLSFAPTALAAAALVYPERMAWKRLGLLTLLTTVVAVVPGILLYRIGRQSGMFDILLVPENLMLYFADLCMFCIPLPVSAALVWRWRGFFTRLRRPDDPGETFVLFSAVLIVMSLLFLGIVPQRFFRYIAHLLPLCAILLAWCVRRLWGFSRPASVMLFILLAFTNWLAVYPMERLKIVNRPWQNDFRQLTSLNFPLKLLVTELVCGYPDVNTSIVEFFKTHAKPGQTVLAEYGDLPLMFYVPGLRVLGGLQGPVPPGTVPDWVLRRRVVRVNRDRFLFGAREYTDGMDLSGRYERVPLSLPDETFGNRTDDPNHHYFMPVEPPNKSLEIWRLKEPRS</sequence>
<dbReference type="PANTHER" id="PTHR33908">
    <property type="entry name" value="MANNOSYLTRANSFERASE YKCB-RELATED"/>
    <property type="match status" value="1"/>
</dbReference>
<keyword evidence="3" id="KW-0328">Glycosyltransferase</keyword>
<evidence type="ECO:0000313" key="11">
    <source>
        <dbReference type="Proteomes" id="UP000006250"/>
    </source>
</evidence>
<evidence type="ECO:0000256" key="3">
    <source>
        <dbReference type="ARBA" id="ARBA00022676"/>
    </source>
</evidence>
<dbReference type="InterPro" id="IPR050297">
    <property type="entry name" value="LipidA_mod_glycosyltrf_83"/>
</dbReference>
<protein>
    <recommendedName>
        <fullName evidence="9">Glycosyltransferase RgtA/B/C/D-like domain-containing protein</fullName>
    </recommendedName>
</protein>
<feature type="transmembrane region" description="Helical" evidence="8">
    <location>
        <begin position="198"/>
        <end position="220"/>
    </location>
</feature>
<dbReference type="EMBL" id="AECZ01000003">
    <property type="protein sequence ID" value="EFL52512.1"/>
    <property type="molecule type" value="Genomic_DNA"/>
</dbReference>
<feature type="transmembrane region" description="Helical" evidence="8">
    <location>
        <begin position="149"/>
        <end position="166"/>
    </location>
</feature>
<feature type="domain" description="Glycosyltransferase RgtA/B/C/D-like" evidence="9">
    <location>
        <begin position="103"/>
        <end position="254"/>
    </location>
</feature>
<organism evidence="10 11">
    <name type="scientific">Solidesulfovibrio fructosivorans JJ]</name>
    <dbReference type="NCBI Taxonomy" id="596151"/>
    <lineage>
        <taxon>Bacteria</taxon>
        <taxon>Pseudomonadati</taxon>
        <taxon>Thermodesulfobacteriota</taxon>
        <taxon>Desulfovibrionia</taxon>
        <taxon>Desulfovibrionales</taxon>
        <taxon>Desulfovibrionaceae</taxon>
        <taxon>Solidesulfovibrio</taxon>
    </lineage>
</organism>
<feature type="transmembrane region" description="Helical" evidence="8">
    <location>
        <begin position="119"/>
        <end position="137"/>
    </location>
</feature>
<dbReference type="RefSeq" id="WP_005990995.1">
    <property type="nucleotide sequence ID" value="NZ_AECZ01000003.1"/>
</dbReference>
<evidence type="ECO:0000256" key="7">
    <source>
        <dbReference type="ARBA" id="ARBA00023136"/>
    </source>
</evidence>
<feature type="transmembrane region" description="Helical" evidence="8">
    <location>
        <begin position="369"/>
        <end position="386"/>
    </location>
</feature>
<feature type="transmembrane region" description="Helical" evidence="8">
    <location>
        <begin position="318"/>
        <end position="336"/>
    </location>
</feature>
<comment type="caution">
    <text evidence="10">The sequence shown here is derived from an EMBL/GenBank/DDBJ whole genome shotgun (WGS) entry which is preliminary data.</text>
</comment>
<keyword evidence="7 8" id="KW-0472">Membrane</keyword>
<comment type="subcellular location">
    <subcellularLocation>
        <location evidence="1">Cell membrane</location>
        <topology evidence="1">Multi-pass membrane protein</topology>
    </subcellularLocation>
</comment>
<evidence type="ECO:0000256" key="5">
    <source>
        <dbReference type="ARBA" id="ARBA00022692"/>
    </source>
</evidence>
<feature type="transmembrane region" description="Helical" evidence="8">
    <location>
        <begin position="240"/>
        <end position="259"/>
    </location>
</feature>
<feature type="transmembrane region" description="Helical" evidence="8">
    <location>
        <begin position="343"/>
        <end position="363"/>
    </location>
</feature>
<evidence type="ECO:0000313" key="10">
    <source>
        <dbReference type="EMBL" id="EFL52512.1"/>
    </source>
</evidence>
<evidence type="ECO:0000256" key="8">
    <source>
        <dbReference type="SAM" id="Phobius"/>
    </source>
</evidence>
<keyword evidence="6 8" id="KW-1133">Transmembrane helix</keyword>
<dbReference type="OrthoDB" id="5440272at2"/>
<keyword evidence="5 8" id="KW-0812">Transmembrane</keyword>
<feature type="transmembrane region" description="Helical" evidence="8">
    <location>
        <begin position="172"/>
        <end position="191"/>
    </location>
</feature>
<keyword evidence="4" id="KW-0808">Transferase</keyword>
<reference evidence="10 11" key="1">
    <citation type="submission" date="2010-08" db="EMBL/GenBank/DDBJ databases">
        <title>The draft genome of Desulfovibrio fructosovorans JJ.</title>
        <authorList>
            <consortium name="US DOE Joint Genome Institute (JGI-PGF)"/>
            <person name="Lucas S."/>
            <person name="Copeland A."/>
            <person name="Lapidus A."/>
            <person name="Cheng J.-F."/>
            <person name="Bruce D."/>
            <person name="Goodwin L."/>
            <person name="Pitluck S."/>
            <person name="Land M.L."/>
            <person name="Hauser L."/>
            <person name="Chang Y.-J."/>
            <person name="Jeffries C."/>
            <person name="Wall J.D."/>
            <person name="Stahl D.A."/>
            <person name="Arkin A.P."/>
            <person name="Dehal P."/>
            <person name="Stolyar S.M."/>
            <person name="Hazen T.C."/>
            <person name="Woyke T.J."/>
        </authorList>
    </citation>
    <scope>NUCLEOTIDE SEQUENCE [LARGE SCALE GENOMIC DNA]</scope>
    <source>
        <strain evidence="10 11">JJ</strain>
    </source>
</reference>
<dbReference type="STRING" id="596151.DesfrDRAFT_0618"/>
<feature type="transmembrane region" description="Helical" evidence="8">
    <location>
        <begin position="279"/>
        <end position="298"/>
    </location>
</feature>
<dbReference type="GO" id="GO:0005886">
    <property type="term" value="C:plasma membrane"/>
    <property type="evidence" value="ECO:0007669"/>
    <property type="project" value="UniProtKB-SubCell"/>
</dbReference>
<evidence type="ECO:0000256" key="1">
    <source>
        <dbReference type="ARBA" id="ARBA00004651"/>
    </source>
</evidence>